<dbReference type="GO" id="GO:0003677">
    <property type="term" value="F:DNA binding"/>
    <property type="evidence" value="ECO:0007669"/>
    <property type="project" value="UniProtKB-KW"/>
</dbReference>
<evidence type="ECO:0000313" key="6">
    <source>
        <dbReference type="Proteomes" id="UP000639606"/>
    </source>
</evidence>
<dbReference type="Pfam" id="PF01022">
    <property type="entry name" value="HTH_5"/>
    <property type="match status" value="1"/>
</dbReference>
<evidence type="ECO:0000313" key="5">
    <source>
        <dbReference type="EMBL" id="GGP62075.1"/>
    </source>
</evidence>
<protein>
    <recommendedName>
        <fullName evidence="4">HTH arsR-type domain-containing protein</fullName>
    </recommendedName>
</protein>
<dbReference type="EMBL" id="BMRG01000007">
    <property type="protein sequence ID" value="GGP62075.1"/>
    <property type="molecule type" value="Genomic_DNA"/>
</dbReference>
<dbReference type="PANTHER" id="PTHR38465:SF2">
    <property type="entry name" value="HTH-TYPE TRANSCRIPTIONAL REGULATOR MMPR5"/>
    <property type="match status" value="1"/>
</dbReference>
<dbReference type="GO" id="GO:0003700">
    <property type="term" value="F:DNA-binding transcription factor activity"/>
    <property type="evidence" value="ECO:0007669"/>
    <property type="project" value="InterPro"/>
</dbReference>
<feature type="domain" description="HTH arsR-type" evidence="4">
    <location>
        <begin position="28"/>
        <end position="102"/>
    </location>
</feature>
<organism evidence="5 6">
    <name type="scientific">Saccharothrix coeruleofusca</name>
    <dbReference type="NCBI Taxonomy" id="33919"/>
    <lineage>
        <taxon>Bacteria</taxon>
        <taxon>Bacillati</taxon>
        <taxon>Actinomycetota</taxon>
        <taxon>Actinomycetes</taxon>
        <taxon>Pseudonocardiales</taxon>
        <taxon>Pseudonocardiaceae</taxon>
        <taxon>Saccharothrix</taxon>
    </lineage>
</organism>
<keyword evidence="1" id="KW-0805">Transcription regulation</keyword>
<reference evidence="5" key="1">
    <citation type="journal article" date="2014" name="Int. J. Syst. Evol. Microbiol.">
        <title>Complete genome sequence of Corynebacterium casei LMG S-19264T (=DSM 44701T), isolated from a smear-ripened cheese.</title>
        <authorList>
            <consortium name="US DOE Joint Genome Institute (JGI-PGF)"/>
            <person name="Walter F."/>
            <person name="Albersmeier A."/>
            <person name="Kalinowski J."/>
            <person name="Ruckert C."/>
        </authorList>
    </citation>
    <scope>NUCLEOTIDE SEQUENCE</scope>
    <source>
        <strain evidence="5">JCM 3313</strain>
    </source>
</reference>
<dbReference type="AlphaFoldDB" id="A0A918EF31"/>
<dbReference type="InterPro" id="IPR001845">
    <property type="entry name" value="HTH_ArsR_DNA-bd_dom"/>
</dbReference>
<evidence type="ECO:0000259" key="4">
    <source>
        <dbReference type="SMART" id="SM00418"/>
    </source>
</evidence>
<dbReference type="Gene3D" id="1.10.287.160">
    <property type="entry name" value="HR1 repeat"/>
    <property type="match status" value="1"/>
</dbReference>
<dbReference type="PANTHER" id="PTHR38465">
    <property type="entry name" value="HTH-TYPE TRANSCRIPTIONAL REGULATOR MJ1563-RELATED"/>
    <property type="match status" value="1"/>
</dbReference>
<keyword evidence="2" id="KW-0238">DNA-binding</keyword>
<dbReference type="Proteomes" id="UP000639606">
    <property type="component" value="Unassembled WGS sequence"/>
</dbReference>
<dbReference type="RefSeq" id="WP_189224620.1">
    <property type="nucleotide sequence ID" value="NZ_BMRG01000007.1"/>
</dbReference>
<dbReference type="InterPro" id="IPR036388">
    <property type="entry name" value="WH-like_DNA-bd_sf"/>
</dbReference>
<sequence length="155" mass="17521">MSVGREGRLSAWIERFAAHFAEEGIPLIGGRILGYLLVCQPTERTAAELSQELEASSGSISTNLKFLVNAGLVTKRTRRGRQAAQYRIDEKRWADLVQRKLDALVSVRELTESGMRLMSGDPERALRLRAVNELYTWLATELPPLWERRPSPSTR</sequence>
<dbReference type="InterPro" id="IPR036390">
    <property type="entry name" value="WH_DNA-bd_sf"/>
</dbReference>
<dbReference type="InterPro" id="IPR011991">
    <property type="entry name" value="ArsR-like_HTH"/>
</dbReference>
<dbReference type="SUPFAM" id="SSF46785">
    <property type="entry name" value="Winged helix' DNA-binding domain"/>
    <property type="match status" value="1"/>
</dbReference>
<reference evidence="5" key="2">
    <citation type="submission" date="2020-09" db="EMBL/GenBank/DDBJ databases">
        <authorList>
            <person name="Sun Q."/>
            <person name="Ohkuma M."/>
        </authorList>
    </citation>
    <scope>NUCLEOTIDE SEQUENCE</scope>
    <source>
        <strain evidence="5">JCM 3313</strain>
    </source>
</reference>
<dbReference type="InterPro" id="IPR052362">
    <property type="entry name" value="HTH-GbsR_regulator"/>
</dbReference>
<accession>A0A918EF31</accession>
<dbReference type="SMART" id="SM00418">
    <property type="entry name" value="HTH_ARSR"/>
    <property type="match status" value="1"/>
</dbReference>
<gene>
    <name evidence="5" type="ORF">GCM10010185_38040</name>
</gene>
<keyword evidence="6" id="KW-1185">Reference proteome</keyword>
<comment type="caution">
    <text evidence="5">The sequence shown here is derived from an EMBL/GenBank/DDBJ whole genome shotgun (WGS) entry which is preliminary data.</text>
</comment>
<evidence type="ECO:0000256" key="2">
    <source>
        <dbReference type="ARBA" id="ARBA00023125"/>
    </source>
</evidence>
<proteinExistence type="predicted"/>
<name>A0A918EF31_9PSEU</name>
<keyword evidence="3" id="KW-0804">Transcription</keyword>
<evidence type="ECO:0000256" key="3">
    <source>
        <dbReference type="ARBA" id="ARBA00023163"/>
    </source>
</evidence>
<evidence type="ECO:0000256" key="1">
    <source>
        <dbReference type="ARBA" id="ARBA00023015"/>
    </source>
</evidence>
<dbReference type="CDD" id="cd00090">
    <property type="entry name" value="HTH_ARSR"/>
    <property type="match status" value="1"/>
</dbReference>
<dbReference type="Gene3D" id="1.10.10.10">
    <property type="entry name" value="Winged helix-like DNA-binding domain superfamily/Winged helix DNA-binding domain"/>
    <property type="match status" value="1"/>
</dbReference>